<accession>A0A8T3ANR5</accession>
<evidence type="ECO:0000259" key="1">
    <source>
        <dbReference type="Pfam" id="PF00364"/>
    </source>
</evidence>
<dbReference type="SUPFAM" id="SSF51230">
    <property type="entry name" value="Single hybrid motif"/>
    <property type="match status" value="1"/>
</dbReference>
<organism evidence="2 3">
    <name type="scientific">Dendrobium nobile</name>
    <name type="common">Orchid</name>
    <dbReference type="NCBI Taxonomy" id="94219"/>
    <lineage>
        <taxon>Eukaryota</taxon>
        <taxon>Viridiplantae</taxon>
        <taxon>Streptophyta</taxon>
        <taxon>Embryophyta</taxon>
        <taxon>Tracheophyta</taxon>
        <taxon>Spermatophyta</taxon>
        <taxon>Magnoliopsida</taxon>
        <taxon>Liliopsida</taxon>
        <taxon>Asparagales</taxon>
        <taxon>Orchidaceae</taxon>
        <taxon>Epidendroideae</taxon>
        <taxon>Malaxideae</taxon>
        <taxon>Dendrobiinae</taxon>
        <taxon>Dendrobium</taxon>
    </lineage>
</organism>
<dbReference type="CDD" id="cd06850">
    <property type="entry name" value="biotinyl_domain"/>
    <property type="match status" value="1"/>
</dbReference>
<evidence type="ECO:0000313" key="2">
    <source>
        <dbReference type="EMBL" id="KAI0497688.1"/>
    </source>
</evidence>
<dbReference type="PANTHER" id="PTHR47597">
    <property type="entry name" value="IS A MEMBER OF THE PF|00364 BIOTIN-REQUIRING ENZYMES FAMILY-RELATED"/>
    <property type="match status" value="1"/>
</dbReference>
<dbReference type="AlphaFoldDB" id="A0A8T3ANR5"/>
<protein>
    <recommendedName>
        <fullName evidence="1">Lipoyl-binding domain-containing protein</fullName>
    </recommendedName>
</protein>
<dbReference type="InterPro" id="IPR000089">
    <property type="entry name" value="Biotin_lipoyl"/>
</dbReference>
<gene>
    <name evidence="2" type="ORF">KFK09_020921</name>
</gene>
<dbReference type="EMBL" id="JAGYWB010000015">
    <property type="protein sequence ID" value="KAI0497688.1"/>
    <property type="molecule type" value="Genomic_DNA"/>
</dbReference>
<dbReference type="SMR" id="A0A8T3ANR5"/>
<sequence>MEVRGVSGVASHGFGVPPCSSTTRASKIKSFKFHSSFKNVPHMRLVMSHKVNCYEANPMFWGREFQSRHKHLNGVASYKWPCKHTSSLFVCSVSNYGGNDVEDFKSVEKKVKKDIKLPDSFEVESLITTICDTTSIAEFKLNLAGFNLYIKRNLVTENVLKLAPNPPLSISAPVPVSNGSASSTSLTISKSRPSSDGIQGILDTATDEGLVILQSPMVGYFRRARTIKGKRAPPSCKEKQEVKEGQVLCYVEQLGGEIPIESDVSGEVIKILRKDGEPVGYGDALIAILPSFPGIKKLQ</sequence>
<dbReference type="Proteomes" id="UP000829196">
    <property type="component" value="Unassembled WGS sequence"/>
</dbReference>
<feature type="domain" description="Lipoyl-binding" evidence="1">
    <location>
        <begin position="214"/>
        <end position="288"/>
    </location>
</feature>
<dbReference type="Gene3D" id="2.40.50.100">
    <property type="match status" value="1"/>
</dbReference>
<dbReference type="InterPro" id="IPR053217">
    <property type="entry name" value="ACC_Biotin_Carrier"/>
</dbReference>
<dbReference type="FunFam" id="2.40.50.100:FF:000059">
    <property type="entry name" value="Biotin/lipoyl attachment domain-containing protein"/>
    <property type="match status" value="1"/>
</dbReference>
<proteinExistence type="predicted"/>
<dbReference type="Pfam" id="PF00364">
    <property type="entry name" value="Biotin_lipoyl"/>
    <property type="match status" value="1"/>
</dbReference>
<dbReference type="OrthoDB" id="529457at2759"/>
<dbReference type="PANTHER" id="PTHR47597:SF1">
    <property type="entry name" value="IS A MEMBER OF THE PF|00364 BIOTIN-REQUIRING ENZYMES FAMILY-RELATED"/>
    <property type="match status" value="1"/>
</dbReference>
<name>A0A8T3ANR5_DENNO</name>
<comment type="caution">
    <text evidence="2">The sequence shown here is derived from an EMBL/GenBank/DDBJ whole genome shotgun (WGS) entry which is preliminary data.</text>
</comment>
<keyword evidence="3" id="KW-1185">Reference proteome</keyword>
<evidence type="ECO:0000313" key="3">
    <source>
        <dbReference type="Proteomes" id="UP000829196"/>
    </source>
</evidence>
<reference evidence="2" key="1">
    <citation type="journal article" date="2022" name="Front. Genet.">
        <title>Chromosome-Scale Assembly of the Dendrobium nobile Genome Provides Insights Into the Molecular Mechanism of the Biosynthesis of the Medicinal Active Ingredient of Dendrobium.</title>
        <authorList>
            <person name="Xu Q."/>
            <person name="Niu S.-C."/>
            <person name="Li K.-L."/>
            <person name="Zheng P.-J."/>
            <person name="Zhang X.-J."/>
            <person name="Jia Y."/>
            <person name="Liu Y."/>
            <person name="Niu Y.-X."/>
            <person name="Yu L.-H."/>
            <person name="Chen D.-F."/>
            <person name="Zhang G.-Q."/>
        </authorList>
    </citation>
    <scope>NUCLEOTIDE SEQUENCE</scope>
    <source>
        <tissue evidence="2">Leaf</tissue>
    </source>
</reference>
<dbReference type="InterPro" id="IPR011053">
    <property type="entry name" value="Single_hybrid_motif"/>
</dbReference>